<evidence type="ECO:0000313" key="2">
    <source>
        <dbReference type="Proteomes" id="UP000037854"/>
    </source>
</evidence>
<name>A0ABR5MG68_9BACI</name>
<keyword evidence="2" id="KW-1185">Reference proteome</keyword>
<comment type="caution">
    <text evidence="1">The sequence shown here is derived from an EMBL/GenBank/DDBJ whole genome shotgun (WGS) entry which is preliminary data.</text>
</comment>
<gene>
    <name evidence="1" type="ORF">AFL42_15300</name>
</gene>
<evidence type="ECO:0000313" key="1">
    <source>
        <dbReference type="EMBL" id="KPH71407.1"/>
    </source>
</evidence>
<dbReference type="EMBL" id="LGTK01000075">
    <property type="protein sequence ID" value="KPH71407.1"/>
    <property type="molecule type" value="Genomic_DNA"/>
</dbReference>
<proteinExistence type="predicted"/>
<protein>
    <submittedName>
        <fullName evidence="1">Uncharacterized protein</fullName>
    </submittedName>
</protein>
<organism evidence="1 2">
    <name type="scientific">Oceanobacillus caeni</name>
    <dbReference type="NCBI Taxonomy" id="405946"/>
    <lineage>
        <taxon>Bacteria</taxon>
        <taxon>Bacillati</taxon>
        <taxon>Bacillota</taxon>
        <taxon>Bacilli</taxon>
        <taxon>Bacillales</taxon>
        <taxon>Bacillaceae</taxon>
        <taxon>Oceanobacillus</taxon>
    </lineage>
</organism>
<dbReference type="Proteomes" id="UP000037854">
    <property type="component" value="Unassembled WGS sequence"/>
</dbReference>
<reference evidence="1 2" key="1">
    <citation type="submission" date="2015-07" db="EMBL/GenBank/DDBJ databases">
        <title>High-quality draft genome sequence of Oceanobacillus caeni HM6, a bacillus isolated from a human feces.</title>
        <authorList>
            <person name="Kumar J."/>
            <person name="Verma M.K."/>
            <person name="Pandey R."/>
            <person name="Bhambi M."/>
            <person name="Chauhan N."/>
        </authorList>
    </citation>
    <scope>NUCLEOTIDE SEQUENCE [LARGE SCALE GENOMIC DNA]</scope>
    <source>
        <strain evidence="1 2">HM6</strain>
    </source>
</reference>
<sequence length="69" mass="7805">MAVVDIKIWRENSSIVTKKVEGFHDCGDPENGFKLFVCEGGHDVRHVPIKKKIHEQGLSTLENNHESYG</sequence>
<accession>A0ABR5MG68</accession>